<evidence type="ECO:0000313" key="1">
    <source>
        <dbReference type="EMBL" id="RRD46565.1"/>
    </source>
</evidence>
<dbReference type="Proteomes" id="UP000280935">
    <property type="component" value="Unassembled WGS sequence"/>
</dbReference>
<comment type="caution">
    <text evidence="1">The sequence shown here is derived from an EMBL/GenBank/DDBJ whole genome shotgun (WGS) entry which is preliminary data.</text>
</comment>
<organism evidence="1 2">
    <name type="scientific">Arachnia propionica</name>
    <dbReference type="NCBI Taxonomy" id="1750"/>
    <lineage>
        <taxon>Bacteria</taxon>
        <taxon>Bacillati</taxon>
        <taxon>Actinomycetota</taxon>
        <taxon>Actinomycetes</taxon>
        <taxon>Propionibacteriales</taxon>
        <taxon>Propionibacteriaceae</taxon>
        <taxon>Arachnia</taxon>
    </lineage>
</organism>
<evidence type="ECO:0000313" key="2">
    <source>
        <dbReference type="Proteomes" id="UP000280935"/>
    </source>
</evidence>
<gene>
    <name evidence="1" type="ORF">EII35_15490</name>
</gene>
<dbReference type="RefSeq" id="WP_125229340.1">
    <property type="nucleotide sequence ID" value="NZ_RQYT01000114.1"/>
</dbReference>
<protein>
    <submittedName>
        <fullName evidence="1">Uncharacterized protein</fullName>
    </submittedName>
</protein>
<reference evidence="1 2" key="1">
    <citation type="submission" date="2018-11" db="EMBL/GenBank/DDBJ databases">
        <title>Genomes From Bacteria Associated with the Canine Oral Cavity: a Test Case for Automated Genome-Based Taxonomic Assignment.</title>
        <authorList>
            <person name="Coil D.A."/>
            <person name="Jospin G."/>
            <person name="Darling A.E."/>
            <person name="Wallis C."/>
            <person name="Davis I.J."/>
            <person name="Harris S."/>
            <person name="Eisen J.A."/>
            <person name="Holcombe L.J."/>
            <person name="O'Flynn C."/>
        </authorList>
    </citation>
    <scope>NUCLEOTIDE SEQUENCE [LARGE SCALE GENOMIC DNA]</scope>
    <source>
        <strain evidence="1 2">OH2822_COT-296</strain>
    </source>
</reference>
<dbReference type="EMBL" id="RQYT01000114">
    <property type="protein sequence ID" value="RRD46565.1"/>
    <property type="molecule type" value="Genomic_DNA"/>
</dbReference>
<dbReference type="AlphaFoldDB" id="A0A3P1WK20"/>
<accession>A0A3P1WK20</accession>
<name>A0A3P1WK20_9ACTN</name>
<proteinExistence type="predicted"/>
<sequence length="140" mass="14401">MNLRGDAFKCTVPEHWPELDTSDYVSAAGDAARWDITAVEEYGKTDKRLREQRPDLTQSERALHVAGIGTLRAGAQVASPILLGAAAGAAFGGPVGVVAGVAVGLALSIPMGDRTIGDIAGDIGEGILNLSKGPFEGLFG</sequence>